<dbReference type="PANTHER" id="PTHR35992:SF1">
    <property type="entry name" value="CYTOMATRIX PROTEIN-LIKE PROTEIN"/>
    <property type="match status" value="1"/>
</dbReference>
<evidence type="ECO:0000256" key="1">
    <source>
        <dbReference type="SAM" id="Coils"/>
    </source>
</evidence>
<protein>
    <submittedName>
        <fullName evidence="4">Uncharacterized protein</fullName>
    </submittedName>
</protein>
<gene>
    <name evidence="4" type="ORF">ARALYDRAFT_312926</name>
</gene>
<feature type="region of interest" description="Disordered" evidence="2">
    <location>
        <begin position="277"/>
        <end position="308"/>
    </location>
</feature>
<keyword evidence="3" id="KW-1133">Transmembrane helix</keyword>
<feature type="coiled-coil region" evidence="1">
    <location>
        <begin position="27"/>
        <end position="54"/>
    </location>
</feature>
<dbReference type="STRING" id="81972.D7KI81"/>
<evidence type="ECO:0000256" key="3">
    <source>
        <dbReference type="SAM" id="Phobius"/>
    </source>
</evidence>
<organism evidence="5">
    <name type="scientific">Arabidopsis lyrata subsp. lyrata</name>
    <name type="common">Lyre-leaved rock-cress</name>
    <dbReference type="NCBI Taxonomy" id="81972"/>
    <lineage>
        <taxon>Eukaryota</taxon>
        <taxon>Viridiplantae</taxon>
        <taxon>Streptophyta</taxon>
        <taxon>Embryophyta</taxon>
        <taxon>Tracheophyta</taxon>
        <taxon>Spermatophyta</taxon>
        <taxon>Magnoliopsida</taxon>
        <taxon>eudicotyledons</taxon>
        <taxon>Gunneridae</taxon>
        <taxon>Pentapetalae</taxon>
        <taxon>rosids</taxon>
        <taxon>malvids</taxon>
        <taxon>Brassicales</taxon>
        <taxon>Brassicaceae</taxon>
        <taxon>Camelineae</taxon>
        <taxon>Arabidopsis</taxon>
    </lineage>
</organism>
<name>D7KI81_ARALL</name>
<accession>D7KI81</accession>
<dbReference type="Gramene" id="fgenesh1_pm.C_scaffold_1001706">
    <property type="protein sequence ID" value="fgenesh1_pm.C_scaffold_1001706"/>
    <property type="gene ID" value="fgenesh1_pm.C_scaffold_1001706"/>
</dbReference>
<feature type="compositionally biased region" description="Basic and acidic residues" evidence="2">
    <location>
        <begin position="497"/>
        <end position="534"/>
    </location>
</feature>
<feature type="coiled-coil region" evidence="1">
    <location>
        <begin position="211"/>
        <end position="245"/>
    </location>
</feature>
<reference evidence="5" key="1">
    <citation type="journal article" date="2011" name="Nat. Genet.">
        <title>The Arabidopsis lyrata genome sequence and the basis of rapid genome size change.</title>
        <authorList>
            <person name="Hu T.T."/>
            <person name="Pattyn P."/>
            <person name="Bakker E.G."/>
            <person name="Cao J."/>
            <person name="Cheng J.-F."/>
            <person name="Clark R.M."/>
            <person name="Fahlgren N."/>
            <person name="Fawcett J.A."/>
            <person name="Grimwood J."/>
            <person name="Gundlach H."/>
            <person name="Haberer G."/>
            <person name="Hollister J.D."/>
            <person name="Ossowski S."/>
            <person name="Ottilar R.P."/>
            <person name="Salamov A.A."/>
            <person name="Schneeberger K."/>
            <person name="Spannagl M."/>
            <person name="Wang X."/>
            <person name="Yang L."/>
            <person name="Nasrallah M.E."/>
            <person name="Bergelson J."/>
            <person name="Carrington J.C."/>
            <person name="Gaut B.S."/>
            <person name="Schmutz J."/>
            <person name="Mayer K.F.X."/>
            <person name="Van de Peer Y."/>
            <person name="Grigoriev I.V."/>
            <person name="Nordborg M."/>
            <person name="Weigel D."/>
            <person name="Guo Y.-L."/>
        </authorList>
    </citation>
    <scope>NUCLEOTIDE SEQUENCE [LARGE SCALE GENOMIC DNA]</scope>
    <source>
        <strain evidence="5">cv. MN47</strain>
    </source>
</reference>
<sequence>MGVKLVSGDSSERENWQTIFKSLVKILQTKQDQLESLLKDRKILESEIKTKHENWLSDVRNYEDQLSLMMKEIETTKMIQLLETSKCNLLCGLKEKDHSLCNLKLEHAVDELSDFKAWFDFLTLNTNMENESGNSEASAIKSLEAKIRKLKLEYEKLASEKKCEVSDLLRENGFAWNQFKCIESGFTDTLKRKDDEIAQANTKISSLISYQEQLQSSNQEKDETISRLKAKMAEMEVNSTKKDEEISKLTRDLESAKKSRGLTPVLTRCTKLETRSNGNTVGSHISTKKEKVAASTTNEKVSKRSKRKRVNMTPVSVSEVPKLFTSTFRLPNLTKEESSNGGISGNSTKISSGFEEEFFFFWFILFVTENFLLYGFDILNKIICFFLSLVLFVESLSVIKKMPPSEDAKAMKKKEEAEEDNKSLSSIVKKKPTNANNAGSKKLKKEENDDDDDDDDNKPIKSSVSGSRAKPVKKKEEIDKDDEKKPVSKRNSSVGASKEKKKTEKEEQVKKTRERKVYDLPGQKRDQPEERDPLRIFYESLYKQIPTSDMAQIWLMESGLLPAEKAKKVLEKKQQKGGKFSSPVKSAASTPRSNTKSVTVKKKEAKKSPSEALSNKKKGNDTKPTTKKRKKNSDDDDDDSDDDFLASRVSKKARAK</sequence>
<keyword evidence="5" id="KW-1185">Reference proteome</keyword>
<evidence type="ECO:0000256" key="2">
    <source>
        <dbReference type="SAM" id="MobiDB-lite"/>
    </source>
</evidence>
<feature type="compositionally biased region" description="Basic and acidic residues" evidence="2">
    <location>
        <begin position="405"/>
        <end position="422"/>
    </location>
</feature>
<keyword evidence="3" id="KW-0472">Membrane</keyword>
<dbReference type="EMBL" id="GL348713">
    <property type="protein sequence ID" value="EFH66621.1"/>
    <property type="molecule type" value="Genomic_DNA"/>
</dbReference>
<feature type="transmembrane region" description="Helical" evidence="3">
    <location>
        <begin position="382"/>
        <end position="399"/>
    </location>
</feature>
<keyword evidence="3" id="KW-0812">Transmembrane</keyword>
<dbReference type="eggNOG" id="ENOG502QW57">
    <property type="taxonomic scope" value="Eukaryota"/>
</dbReference>
<feature type="region of interest" description="Disordered" evidence="2">
    <location>
        <begin position="569"/>
        <end position="656"/>
    </location>
</feature>
<dbReference type="AlphaFoldDB" id="D7KI81"/>
<proteinExistence type="predicted"/>
<feature type="region of interest" description="Disordered" evidence="2">
    <location>
        <begin position="405"/>
        <end position="534"/>
    </location>
</feature>
<evidence type="ECO:0000313" key="5">
    <source>
        <dbReference type="Proteomes" id="UP000008694"/>
    </source>
</evidence>
<dbReference type="HOGENOM" id="CLU_418188_0_0_1"/>
<feature type="compositionally biased region" description="Acidic residues" evidence="2">
    <location>
        <begin position="634"/>
        <end position="644"/>
    </location>
</feature>
<feature type="compositionally biased region" description="Basic and acidic residues" evidence="2">
    <location>
        <begin position="474"/>
        <end position="486"/>
    </location>
</feature>
<feature type="compositionally biased region" description="Polar residues" evidence="2">
    <location>
        <begin position="583"/>
        <end position="594"/>
    </location>
</feature>
<evidence type="ECO:0000313" key="4">
    <source>
        <dbReference type="EMBL" id="EFH66621.1"/>
    </source>
</evidence>
<keyword evidence="1" id="KW-0175">Coiled coil</keyword>
<dbReference type="PANTHER" id="PTHR35992">
    <property type="entry name" value="CYTOMATRIX PROTEIN-LIKE PROTEIN"/>
    <property type="match status" value="1"/>
</dbReference>
<dbReference type="Proteomes" id="UP000008694">
    <property type="component" value="Unassembled WGS sequence"/>
</dbReference>